<keyword evidence="6 7" id="KW-0472">Membrane</keyword>
<dbReference type="GO" id="GO:0042918">
    <property type="term" value="P:alkanesulfonate transmembrane transport"/>
    <property type="evidence" value="ECO:0007669"/>
    <property type="project" value="UniProtKB-ARBA"/>
</dbReference>
<dbReference type="Proteomes" id="UP000664209">
    <property type="component" value="Unassembled WGS sequence"/>
</dbReference>
<keyword evidence="2 7" id="KW-0813">Transport</keyword>
<reference evidence="10" key="1">
    <citation type="submission" date="2021-03" db="EMBL/GenBank/DDBJ databases">
        <title>Actinotalea soli sp. nov., isolated from soil.</title>
        <authorList>
            <person name="Ping W."/>
            <person name="Zhang J."/>
        </authorList>
    </citation>
    <scope>NUCLEOTIDE SEQUENCE</scope>
    <source>
        <strain evidence="10">BY-33</strain>
    </source>
</reference>
<feature type="transmembrane region" description="Helical" evidence="7">
    <location>
        <begin position="57"/>
        <end position="77"/>
    </location>
</feature>
<dbReference type="InterPro" id="IPR035906">
    <property type="entry name" value="MetI-like_sf"/>
</dbReference>
<protein>
    <submittedName>
        <fullName evidence="10">ABC transporter permease</fullName>
    </submittedName>
</protein>
<dbReference type="SUPFAM" id="SSF161098">
    <property type="entry name" value="MetI-like"/>
    <property type="match status" value="1"/>
</dbReference>
<dbReference type="PANTHER" id="PTHR30151:SF39">
    <property type="entry name" value="ABC TRANSPORTER PERMEASE PROTEIN"/>
    <property type="match status" value="1"/>
</dbReference>
<comment type="subcellular location">
    <subcellularLocation>
        <location evidence="1 7">Cell membrane</location>
        <topology evidence="1 7">Multi-pass membrane protein</topology>
    </subcellularLocation>
</comment>
<gene>
    <name evidence="10" type="ORF">J4G33_07375</name>
</gene>
<feature type="transmembrane region" description="Helical" evidence="7">
    <location>
        <begin position="277"/>
        <end position="298"/>
    </location>
</feature>
<feature type="transmembrane region" description="Helical" evidence="7">
    <location>
        <begin position="181"/>
        <end position="200"/>
    </location>
</feature>
<accession>A0A939LQ07</accession>
<evidence type="ECO:0000256" key="6">
    <source>
        <dbReference type="ARBA" id="ARBA00023136"/>
    </source>
</evidence>
<comment type="caution">
    <text evidence="10">The sequence shown here is derived from an EMBL/GenBank/DDBJ whole genome shotgun (WGS) entry which is preliminary data.</text>
</comment>
<comment type="similarity">
    <text evidence="7">Belongs to the binding-protein-dependent transport system permease family.</text>
</comment>
<keyword evidence="11" id="KW-1185">Reference proteome</keyword>
<feature type="domain" description="ABC transmembrane type-1" evidence="9">
    <location>
        <begin position="111"/>
        <end position="296"/>
    </location>
</feature>
<name>A0A939LQ07_9CELL</name>
<evidence type="ECO:0000259" key="9">
    <source>
        <dbReference type="PROSITE" id="PS50928"/>
    </source>
</evidence>
<dbReference type="PROSITE" id="PS50928">
    <property type="entry name" value="ABC_TM1"/>
    <property type="match status" value="1"/>
</dbReference>
<dbReference type="Gene3D" id="1.10.3720.10">
    <property type="entry name" value="MetI-like"/>
    <property type="match status" value="1"/>
</dbReference>
<dbReference type="Pfam" id="PF00528">
    <property type="entry name" value="BPD_transp_1"/>
    <property type="match status" value="1"/>
</dbReference>
<evidence type="ECO:0000256" key="3">
    <source>
        <dbReference type="ARBA" id="ARBA00022475"/>
    </source>
</evidence>
<feature type="transmembrane region" description="Helical" evidence="7">
    <location>
        <begin position="122"/>
        <end position="142"/>
    </location>
</feature>
<evidence type="ECO:0000313" key="11">
    <source>
        <dbReference type="Proteomes" id="UP000664209"/>
    </source>
</evidence>
<keyword evidence="4 7" id="KW-0812">Transmembrane</keyword>
<dbReference type="EMBL" id="JAGEMK010000003">
    <property type="protein sequence ID" value="MBO1751623.1"/>
    <property type="molecule type" value="Genomic_DNA"/>
</dbReference>
<evidence type="ECO:0000256" key="4">
    <source>
        <dbReference type="ARBA" id="ARBA00022692"/>
    </source>
</evidence>
<evidence type="ECO:0000256" key="1">
    <source>
        <dbReference type="ARBA" id="ARBA00004651"/>
    </source>
</evidence>
<evidence type="ECO:0000256" key="8">
    <source>
        <dbReference type="SAM" id="MobiDB-lite"/>
    </source>
</evidence>
<dbReference type="GO" id="GO:0005886">
    <property type="term" value="C:plasma membrane"/>
    <property type="evidence" value="ECO:0007669"/>
    <property type="project" value="UniProtKB-SubCell"/>
</dbReference>
<sequence>MTILGSTGTGPVVDKDGRPLRALNQFDTRGDQPVDPSSGDTGRPSPARRWNPLATRWGRVGLGLVVPALLLALWQLATSVLGVFAPHQLPAPTAVWQAAVELATWEVGPTLWEHLQISTQRVLLGFALGSVLGLAVGALVGLSRLGDALLSGTFGAVRAVPSLGWVPLLILWMGINEDSKVTLIAIGAFFPVYTTVASALRHVDQHLVEAGRAYGLRGTSLLLRVQLPAATPAVVSGLRLALAQSWLFLVAAELIASSMGLGFLLMDSANNGRTDRILLALVMLALIGKLTDALIGVVEKRLLRRF</sequence>
<feature type="region of interest" description="Disordered" evidence="8">
    <location>
        <begin position="25"/>
        <end position="50"/>
    </location>
</feature>
<dbReference type="AlphaFoldDB" id="A0A939LQ07"/>
<organism evidence="10 11">
    <name type="scientific">Actinotalea soli</name>
    <dbReference type="NCBI Taxonomy" id="2819234"/>
    <lineage>
        <taxon>Bacteria</taxon>
        <taxon>Bacillati</taxon>
        <taxon>Actinomycetota</taxon>
        <taxon>Actinomycetes</taxon>
        <taxon>Micrococcales</taxon>
        <taxon>Cellulomonadaceae</taxon>
        <taxon>Actinotalea</taxon>
    </lineage>
</organism>
<feature type="transmembrane region" description="Helical" evidence="7">
    <location>
        <begin position="154"/>
        <end position="175"/>
    </location>
</feature>
<feature type="transmembrane region" description="Helical" evidence="7">
    <location>
        <begin position="246"/>
        <end position="265"/>
    </location>
</feature>
<evidence type="ECO:0000256" key="5">
    <source>
        <dbReference type="ARBA" id="ARBA00022989"/>
    </source>
</evidence>
<evidence type="ECO:0000256" key="7">
    <source>
        <dbReference type="RuleBase" id="RU363032"/>
    </source>
</evidence>
<dbReference type="CDD" id="cd06261">
    <property type="entry name" value="TM_PBP2"/>
    <property type="match status" value="1"/>
</dbReference>
<dbReference type="InterPro" id="IPR000515">
    <property type="entry name" value="MetI-like"/>
</dbReference>
<dbReference type="PANTHER" id="PTHR30151">
    <property type="entry name" value="ALKANE SULFONATE ABC TRANSPORTER-RELATED, MEMBRANE SUBUNIT"/>
    <property type="match status" value="1"/>
</dbReference>
<dbReference type="RefSeq" id="WP_208055305.1">
    <property type="nucleotide sequence ID" value="NZ_JAGEMK010000003.1"/>
</dbReference>
<dbReference type="FunFam" id="1.10.3720.10:FF:000003">
    <property type="entry name" value="Aliphatic sulfonate ABC transporter permease"/>
    <property type="match status" value="1"/>
</dbReference>
<keyword evidence="3" id="KW-1003">Cell membrane</keyword>
<evidence type="ECO:0000256" key="2">
    <source>
        <dbReference type="ARBA" id="ARBA00022448"/>
    </source>
</evidence>
<dbReference type="GO" id="GO:0010438">
    <property type="term" value="P:cellular response to sulfur starvation"/>
    <property type="evidence" value="ECO:0007669"/>
    <property type="project" value="TreeGrafter"/>
</dbReference>
<keyword evidence="5 7" id="KW-1133">Transmembrane helix</keyword>
<proteinExistence type="inferred from homology"/>
<evidence type="ECO:0000313" key="10">
    <source>
        <dbReference type="EMBL" id="MBO1751623.1"/>
    </source>
</evidence>